<evidence type="ECO:0000313" key="3">
    <source>
        <dbReference type="EMBL" id="MFG6487514.1"/>
    </source>
</evidence>
<sequence length="247" mass="27004">MTHIADAAGHAESPTNPAGRQTRRAALATVLMGVSAVVAWQLTPTQRLSAVHGDFNLDTAVPKAFGDWQLDTTAVGGIVNPQQEELLKRLYSQILTRTYVNSQGQRVMLSIAYGNDQRDGLQLHYPEICYPAQGFRLASNRKVDLQLAGLVIPARRLETVLGEQRYEPVTYWTVIGETAVRGGTDKKIAEMRYGFRGVIPDGLLFRVSSIDRDTAAAYALQDQFSTELLTAVPVAVRGRIAGVDHIG</sequence>
<dbReference type="Pfam" id="PF11984">
    <property type="entry name" value="DUF3485"/>
    <property type="match status" value="1"/>
</dbReference>
<evidence type="ECO:0000256" key="1">
    <source>
        <dbReference type="SAM" id="MobiDB-lite"/>
    </source>
</evidence>
<feature type="region of interest" description="Disordered" evidence="1">
    <location>
        <begin position="1"/>
        <end position="22"/>
    </location>
</feature>
<name>A0ABW7HC77_9BURK</name>
<keyword evidence="4" id="KW-1185">Reference proteome</keyword>
<dbReference type="EMBL" id="JBIGIC010000005">
    <property type="protein sequence ID" value="MFG6487514.1"/>
    <property type="molecule type" value="Genomic_DNA"/>
</dbReference>
<proteinExistence type="predicted"/>
<accession>A0ABW7HC77</accession>
<reference evidence="3 4" key="1">
    <citation type="submission" date="2024-08" db="EMBL/GenBank/DDBJ databases">
        <authorList>
            <person name="Lu H."/>
        </authorList>
    </citation>
    <scope>NUCLEOTIDE SEQUENCE [LARGE SCALE GENOMIC DNA]</scope>
    <source>
        <strain evidence="3 4">BYS78W</strain>
    </source>
</reference>
<evidence type="ECO:0000259" key="2">
    <source>
        <dbReference type="Pfam" id="PF11984"/>
    </source>
</evidence>
<dbReference type="NCBIfam" id="NF045609">
    <property type="entry name" value="EpsI_type_B"/>
    <property type="match status" value="1"/>
</dbReference>
<dbReference type="InterPro" id="IPR054653">
    <property type="entry name" value="EpsI_type_B_pred"/>
</dbReference>
<protein>
    <submittedName>
        <fullName evidence="3">Exosortase-associated protein EpsI, B-type</fullName>
    </submittedName>
</protein>
<organism evidence="3 4">
    <name type="scientific">Pelomonas candidula</name>
    <dbReference type="NCBI Taxonomy" id="3299025"/>
    <lineage>
        <taxon>Bacteria</taxon>
        <taxon>Pseudomonadati</taxon>
        <taxon>Pseudomonadota</taxon>
        <taxon>Betaproteobacteria</taxon>
        <taxon>Burkholderiales</taxon>
        <taxon>Sphaerotilaceae</taxon>
        <taxon>Roseateles</taxon>
    </lineage>
</organism>
<dbReference type="RefSeq" id="WP_394410521.1">
    <property type="nucleotide sequence ID" value="NZ_JBIGIC010000005.1"/>
</dbReference>
<dbReference type="InterPro" id="IPR014263">
    <property type="entry name" value="Methanolan_biosynth_EpsI"/>
</dbReference>
<feature type="domain" description="Methanolan biosynthesis EpsI" evidence="2">
    <location>
        <begin position="27"/>
        <end position="233"/>
    </location>
</feature>
<dbReference type="NCBIfam" id="TIGR02914">
    <property type="entry name" value="EpsI_fam"/>
    <property type="match status" value="1"/>
</dbReference>
<dbReference type="Proteomes" id="UP001606134">
    <property type="component" value="Unassembled WGS sequence"/>
</dbReference>
<comment type="caution">
    <text evidence="3">The sequence shown here is derived from an EMBL/GenBank/DDBJ whole genome shotgun (WGS) entry which is preliminary data.</text>
</comment>
<evidence type="ECO:0000313" key="4">
    <source>
        <dbReference type="Proteomes" id="UP001606134"/>
    </source>
</evidence>
<gene>
    <name evidence="3" type="primary">epsI</name>
    <name evidence="3" type="ORF">ACG04R_12600</name>
</gene>